<name>A0ABQ1EY82_9BACL</name>
<dbReference type="EMBL" id="BMHE01000025">
    <property type="protein sequence ID" value="GFZ92516.1"/>
    <property type="molecule type" value="Genomic_DNA"/>
</dbReference>
<dbReference type="Pfam" id="PF02558">
    <property type="entry name" value="ApbA"/>
    <property type="match status" value="1"/>
</dbReference>
<organism evidence="2 3">
    <name type="scientific">Paenibacillus marchantiophytorum</name>
    <dbReference type="NCBI Taxonomy" id="1619310"/>
    <lineage>
        <taxon>Bacteria</taxon>
        <taxon>Bacillati</taxon>
        <taxon>Bacillota</taxon>
        <taxon>Bacilli</taxon>
        <taxon>Bacillales</taxon>
        <taxon>Paenibacillaceae</taxon>
        <taxon>Paenibacillus</taxon>
    </lineage>
</organism>
<dbReference type="Gene3D" id="3.40.50.720">
    <property type="entry name" value="NAD(P)-binding Rossmann-like Domain"/>
    <property type="match status" value="1"/>
</dbReference>
<keyword evidence="3" id="KW-1185">Reference proteome</keyword>
<gene>
    <name evidence="2" type="ORF">GCM10008018_43670</name>
</gene>
<dbReference type="Proteomes" id="UP000615455">
    <property type="component" value="Unassembled WGS sequence"/>
</dbReference>
<evidence type="ECO:0000313" key="2">
    <source>
        <dbReference type="EMBL" id="GFZ92516.1"/>
    </source>
</evidence>
<proteinExistence type="predicted"/>
<dbReference type="RefSeq" id="WP_189014972.1">
    <property type="nucleotide sequence ID" value="NZ_BMHE01000025.1"/>
</dbReference>
<evidence type="ECO:0000313" key="3">
    <source>
        <dbReference type="Proteomes" id="UP000615455"/>
    </source>
</evidence>
<accession>A0ABQ1EY82</accession>
<reference evidence="3" key="1">
    <citation type="journal article" date="2019" name="Int. J. Syst. Evol. Microbiol.">
        <title>The Global Catalogue of Microorganisms (GCM) 10K type strain sequencing project: providing services to taxonomists for standard genome sequencing and annotation.</title>
        <authorList>
            <consortium name="The Broad Institute Genomics Platform"/>
            <consortium name="The Broad Institute Genome Sequencing Center for Infectious Disease"/>
            <person name="Wu L."/>
            <person name="Ma J."/>
        </authorList>
    </citation>
    <scope>NUCLEOTIDE SEQUENCE [LARGE SCALE GENOMIC DNA]</scope>
    <source>
        <strain evidence="3">CGMCC 1.15043</strain>
    </source>
</reference>
<dbReference type="InterPro" id="IPR013332">
    <property type="entry name" value="KPR_N"/>
</dbReference>
<dbReference type="SUPFAM" id="SSF51735">
    <property type="entry name" value="NAD(P)-binding Rossmann-fold domains"/>
    <property type="match status" value="1"/>
</dbReference>
<comment type="caution">
    <text evidence="2">The sequence shown here is derived from an EMBL/GenBank/DDBJ whole genome shotgun (WGS) entry which is preliminary data.</text>
</comment>
<evidence type="ECO:0000259" key="1">
    <source>
        <dbReference type="Pfam" id="PF02558"/>
    </source>
</evidence>
<protein>
    <submittedName>
        <fullName evidence="2">Ketopantoate reductase</fullName>
    </submittedName>
</protein>
<sequence length="320" mass="36960">MKILIVGTGMIGTIYGQVLSAQNEVFHYVRTSRYSEKNNKTIHFDYIDERRKKNDQNINGSYQYSCVTAADSSYDLIIVPVKTFQLIETMKELAKQAPKAKYLIFTLDWNQMDQVDRIISKDQYIVGYAGGGGTFKGDLLWGNVGKDIMLGTIYPEQQPILKNIDQVFRVCGIIPEVPQNALHWLWMHNVSTAPFGAALAKHRDFIKYLDDKELIKVTFGACRECCLILKARGVNLKQFPESKMYTMPSFLYFIPIAMMRWNFKKNPVMQRYTAHANDSLDEMCLNFEEIYQTGRELEINMPNMDFLHKIVEKNHTISCI</sequence>
<feature type="domain" description="Ketopantoate reductase N-terminal" evidence="1">
    <location>
        <begin position="3"/>
        <end position="129"/>
    </location>
</feature>
<dbReference type="InterPro" id="IPR036291">
    <property type="entry name" value="NAD(P)-bd_dom_sf"/>
</dbReference>